<protein>
    <submittedName>
        <fullName evidence="2">Uncharacterized protein</fullName>
    </submittedName>
</protein>
<reference evidence="3" key="1">
    <citation type="submission" date="2014-04" db="EMBL/GenBank/DDBJ databases">
        <title>Evolutionary Origins and Diversification of the Mycorrhizal Mutualists.</title>
        <authorList>
            <consortium name="DOE Joint Genome Institute"/>
            <consortium name="Mycorrhizal Genomics Consortium"/>
            <person name="Kohler A."/>
            <person name="Kuo A."/>
            <person name="Nagy L.G."/>
            <person name="Floudas D."/>
            <person name="Copeland A."/>
            <person name="Barry K.W."/>
            <person name="Cichocki N."/>
            <person name="Veneault-Fourrey C."/>
            <person name="LaButti K."/>
            <person name="Lindquist E.A."/>
            <person name="Lipzen A."/>
            <person name="Lundell T."/>
            <person name="Morin E."/>
            <person name="Murat C."/>
            <person name="Riley R."/>
            <person name="Ohm R."/>
            <person name="Sun H."/>
            <person name="Tunlid A."/>
            <person name="Henrissat B."/>
            <person name="Grigoriev I.V."/>
            <person name="Hibbett D.S."/>
            <person name="Martin F."/>
        </authorList>
    </citation>
    <scope>NUCLEOTIDE SEQUENCE [LARGE SCALE GENOMIC DNA]</scope>
    <source>
        <strain evidence="3">FD-334 SS-4</strain>
    </source>
</reference>
<proteinExistence type="predicted"/>
<feature type="region of interest" description="Disordered" evidence="1">
    <location>
        <begin position="35"/>
        <end position="73"/>
    </location>
</feature>
<gene>
    <name evidence="2" type="ORF">HYPSUDRAFT_65565</name>
</gene>
<evidence type="ECO:0000313" key="3">
    <source>
        <dbReference type="Proteomes" id="UP000054270"/>
    </source>
</evidence>
<dbReference type="Proteomes" id="UP000054270">
    <property type="component" value="Unassembled WGS sequence"/>
</dbReference>
<organism evidence="2 3">
    <name type="scientific">Hypholoma sublateritium (strain FD-334 SS-4)</name>
    <dbReference type="NCBI Taxonomy" id="945553"/>
    <lineage>
        <taxon>Eukaryota</taxon>
        <taxon>Fungi</taxon>
        <taxon>Dikarya</taxon>
        <taxon>Basidiomycota</taxon>
        <taxon>Agaricomycotina</taxon>
        <taxon>Agaricomycetes</taxon>
        <taxon>Agaricomycetidae</taxon>
        <taxon>Agaricales</taxon>
        <taxon>Agaricineae</taxon>
        <taxon>Strophariaceae</taxon>
        <taxon>Hypholoma</taxon>
    </lineage>
</organism>
<name>A0A0D2MKR6_HYPSF</name>
<feature type="compositionally biased region" description="Low complexity" evidence="1">
    <location>
        <begin position="122"/>
        <end position="136"/>
    </location>
</feature>
<evidence type="ECO:0000313" key="2">
    <source>
        <dbReference type="EMBL" id="KJA24348.1"/>
    </source>
</evidence>
<keyword evidence="3" id="KW-1185">Reference proteome</keyword>
<dbReference type="AlphaFoldDB" id="A0A0D2MKR6"/>
<evidence type="ECO:0000256" key="1">
    <source>
        <dbReference type="SAM" id="MobiDB-lite"/>
    </source>
</evidence>
<feature type="region of interest" description="Disordered" evidence="1">
    <location>
        <begin position="115"/>
        <end position="137"/>
    </location>
</feature>
<sequence>MKTLFPELFDGLEGILHVDAYHGREISIAQREAQFGEPDHSSAMETQGKTHVHLSHGDIGAAQRSPAPPRQSNFAARLAYHCRKGEMTQEDARAKGRSRSMSFALDACASVCPSSARRRSASRGSSARQSGSESSRTVSNRLLLRWQVYEKKG</sequence>
<dbReference type="EMBL" id="KN817537">
    <property type="protein sequence ID" value="KJA24348.1"/>
    <property type="molecule type" value="Genomic_DNA"/>
</dbReference>
<accession>A0A0D2MKR6</accession>